<feature type="domain" description="Metalloprotease TldD/E C-terminal" evidence="3">
    <location>
        <begin position="237"/>
        <end position="444"/>
    </location>
</feature>
<dbReference type="Proteomes" id="UP000286806">
    <property type="component" value="Unassembled WGS sequence"/>
</dbReference>
<dbReference type="GO" id="GO:0006508">
    <property type="term" value="P:proteolysis"/>
    <property type="evidence" value="ECO:0007669"/>
    <property type="project" value="InterPro"/>
</dbReference>
<dbReference type="OrthoDB" id="9803618at2"/>
<dbReference type="SUPFAM" id="SSF111283">
    <property type="entry name" value="Putative modulator of DNA gyrase, PmbA/TldD"/>
    <property type="match status" value="1"/>
</dbReference>
<dbReference type="PANTHER" id="PTHR43421:SF1">
    <property type="entry name" value="METALLOPROTEASE PMBA"/>
    <property type="match status" value="1"/>
</dbReference>
<evidence type="ECO:0000313" key="6">
    <source>
        <dbReference type="Proteomes" id="UP000286806"/>
    </source>
</evidence>
<accession>A0A401JFA6</accession>
<name>A0A401JFA6_9PROT</name>
<dbReference type="Gene3D" id="3.30.2290.10">
    <property type="entry name" value="PmbA/TldD superfamily"/>
    <property type="match status" value="1"/>
</dbReference>
<keyword evidence="6" id="KW-1185">Reference proteome</keyword>
<dbReference type="GO" id="GO:0008237">
    <property type="term" value="F:metallopeptidase activity"/>
    <property type="evidence" value="ECO:0007669"/>
    <property type="project" value="InterPro"/>
</dbReference>
<dbReference type="Pfam" id="PF01523">
    <property type="entry name" value="PmbA_TldD_1st"/>
    <property type="match status" value="1"/>
</dbReference>
<evidence type="ECO:0000259" key="4">
    <source>
        <dbReference type="Pfam" id="PF19290"/>
    </source>
</evidence>
<gene>
    <name evidence="5" type="ORF">SFMTTN_2123</name>
</gene>
<dbReference type="GO" id="GO:0005829">
    <property type="term" value="C:cytosol"/>
    <property type="evidence" value="ECO:0007669"/>
    <property type="project" value="TreeGrafter"/>
</dbReference>
<dbReference type="RefSeq" id="WP_124705089.1">
    <property type="nucleotide sequence ID" value="NZ_BGOW01000017.1"/>
</dbReference>
<dbReference type="InterPro" id="IPR045569">
    <property type="entry name" value="Metalloprtase-TldD/E_C"/>
</dbReference>
<evidence type="ECO:0000256" key="1">
    <source>
        <dbReference type="ARBA" id="ARBA00005836"/>
    </source>
</evidence>
<dbReference type="AlphaFoldDB" id="A0A401JFA6"/>
<dbReference type="InterPro" id="IPR047657">
    <property type="entry name" value="PmbA"/>
</dbReference>
<organism evidence="5 6">
    <name type="scientific">Sulfuriferula multivorans</name>
    <dbReference type="NCBI Taxonomy" id="1559896"/>
    <lineage>
        <taxon>Bacteria</taxon>
        <taxon>Pseudomonadati</taxon>
        <taxon>Pseudomonadota</taxon>
        <taxon>Betaproteobacteria</taxon>
        <taxon>Nitrosomonadales</taxon>
        <taxon>Sulfuricellaceae</taxon>
        <taxon>Sulfuriferula</taxon>
    </lineage>
</organism>
<dbReference type="InterPro" id="IPR045570">
    <property type="entry name" value="Metalloprtase-TldD/E_cen_dom"/>
</dbReference>
<dbReference type="EMBL" id="BGOW01000017">
    <property type="protein sequence ID" value="GBL46310.1"/>
    <property type="molecule type" value="Genomic_DNA"/>
</dbReference>
<sequence length="445" mass="47727">MTDRFSHSRDDLQALVDNMLTYARQQGATGCEAEASAGFGQSVTVRKGEVETIEYNRDKGIGVSVYIGQRKGHASTSDFGMQALHDTVDKALTIARYTAEDSFAGLPDETLLARDIPDLDLYHPWAYSVEQAIDAARECEVAALAVDSRITNSEGASVNTQESLFVYGNSLGFLAGYPTSRHAISCAVIAESTAGMQRDYWYTTARNAADMDPGTMVGRRAGERTVRRLDARQVKTAQVPVLFEAPVAAGLIGHFVSAASGGSLYRKSSFLLDSLGKQIFSPIVQIAERPHIAKGLASSPFDNEGVATHDRDLVKDGVLGGYFLSSYSARKLGMQSTGNAGGNHNLILSSTGEDFAALLRKMDTGLLVTELLGHGINTVTGDYSRGAAGFWVENGVIQYPVEEITIAGNLKDMFMQIIAIGTDVEARGSKQTGSILIERMTVAGE</sequence>
<dbReference type="InterPro" id="IPR002510">
    <property type="entry name" value="Metalloprtase-TldD/E_N"/>
</dbReference>
<reference evidence="5 6" key="1">
    <citation type="journal article" date="2019" name="Front. Microbiol.">
        <title>Genomes of Neutrophilic Sulfur-Oxidizing Chemolithoautotrophs Representing 9 Proteobacterial Species From 8 Genera.</title>
        <authorList>
            <person name="Watanabe T."/>
            <person name="Kojima H."/>
            <person name="Umezawa K."/>
            <person name="Hori C."/>
            <person name="Takasuka T.E."/>
            <person name="Kato Y."/>
            <person name="Fukui M."/>
        </authorList>
    </citation>
    <scope>NUCLEOTIDE SEQUENCE [LARGE SCALE GENOMIC DNA]</scope>
    <source>
        <strain evidence="5 6">TTN</strain>
    </source>
</reference>
<protein>
    <submittedName>
        <fullName evidence="5">TldE protein, part of TldE/TldD proteolytic complex</fullName>
    </submittedName>
</protein>
<comment type="caution">
    <text evidence="5">The sequence shown here is derived from an EMBL/GenBank/DDBJ whole genome shotgun (WGS) entry which is preliminary data.</text>
</comment>
<evidence type="ECO:0000313" key="5">
    <source>
        <dbReference type="EMBL" id="GBL46310.1"/>
    </source>
</evidence>
<feature type="domain" description="Metalloprotease TldD/E central" evidence="4">
    <location>
        <begin position="122"/>
        <end position="229"/>
    </location>
</feature>
<evidence type="ECO:0000259" key="2">
    <source>
        <dbReference type="Pfam" id="PF01523"/>
    </source>
</evidence>
<dbReference type="InterPro" id="IPR036059">
    <property type="entry name" value="TldD/PmbA_sf"/>
</dbReference>
<dbReference type="NCBIfam" id="NF008268">
    <property type="entry name" value="PRK11040.1"/>
    <property type="match status" value="1"/>
</dbReference>
<feature type="domain" description="Metalloprotease TldD/E N-terminal" evidence="2">
    <location>
        <begin position="32"/>
        <end position="95"/>
    </location>
</feature>
<proteinExistence type="inferred from homology"/>
<evidence type="ECO:0000259" key="3">
    <source>
        <dbReference type="Pfam" id="PF19289"/>
    </source>
</evidence>
<comment type="similarity">
    <text evidence="1">Belongs to the peptidase U62 family.</text>
</comment>
<dbReference type="InterPro" id="IPR035068">
    <property type="entry name" value="TldD/PmbA_N"/>
</dbReference>
<dbReference type="Pfam" id="PF19290">
    <property type="entry name" value="PmbA_TldD_2nd"/>
    <property type="match status" value="1"/>
</dbReference>
<dbReference type="Pfam" id="PF19289">
    <property type="entry name" value="PmbA_TldD_3rd"/>
    <property type="match status" value="1"/>
</dbReference>
<dbReference type="PANTHER" id="PTHR43421">
    <property type="entry name" value="METALLOPROTEASE PMBA"/>
    <property type="match status" value="1"/>
</dbReference>